<evidence type="ECO:0000313" key="2">
    <source>
        <dbReference type="Proteomes" id="UP000004382"/>
    </source>
</evidence>
<evidence type="ECO:0000313" key="1">
    <source>
        <dbReference type="EMBL" id="EHP87949.1"/>
    </source>
</evidence>
<protein>
    <submittedName>
        <fullName evidence="1">Uncharacterized protein</fullName>
    </submittedName>
</protein>
<organism evidence="1 2">
    <name type="scientific">Methylorubrum extorquens DSM 13060</name>
    <dbReference type="NCBI Taxonomy" id="882800"/>
    <lineage>
        <taxon>Bacteria</taxon>
        <taxon>Pseudomonadati</taxon>
        <taxon>Pseudomonadota</taxon>
        <taxon>Alphaproteobacteria</taxon>
        <taxon>Hyphomicrobiales</taxon>
        <taxon>Methylobacteriaceae</taxon>
        <taxon>Methylorubrum</taxon>
    </lineage>
</organism>
<accession>H1KSE4</accession>
<name>H1KSE4_METEX</name>
<comment type="caution">
    <text evidence="1">The sequence shown here is derived from an EMBL/GenBank/DDBJ whole genome shotgun (WGS) entry which is preliminary data.</text>
</comment>
<reference evidence="1 2" key="1">
    <citation type="submission" date="2011-09" db="EMBL/GenBank/DDBJ databases">
        <title>The draft genome of Methylobacterium extorquens DSM 13060.</title>
        <authorList>
            <consortium name="US DOE Joint Genome Institute (JGI-PGF)"/>
            <person name="Lucas S."/>
            <person name="Han J."/>
            <person name="Lapidus A."/>
            <person name="Cheng J.-F."/>
            <person name="Goodwin L."/>
            <person name="Pitluck S."/>
            <person name="Peters L."/>
            <person name="Land M.L."/>
            <person name="Hauser L."/>
            <person name="Koskimaki J."/>
            <person name="Halonen O."/>
            <person name="Pirttila A."/>
            <person name="Frank C."/>
            <person name="Woyke T.J."/>
        </authorList>
    </citation>
    <scope>NUCLEOTIDE SEQUENCE [LARGE SCALE GENOMIC DNA]</scope>
    <source>
        <strain evidence="1 2">DSM 13060</strain>
    </source>
</reference>
<dbReference type="Proteomes" id="UP000004382">
    <property type="component" value="Unassembled WGS sequence"/>
</dbReference>
<proteinExistence type="predicted"/>
<dbReference type="EMBL" id="AGJK01000272">
    <property type="protein sequence ID" value="EHP87949.1"/>
    <property type="molecule type" value="Genomic_DNA"/>
</dbReference>
<gene>
    <name evidence="1" type="ORF">MetexDRAFT_5557</name>
</gene>
<dbReference type="AlphaFoldDB" id="H1KSE4"/>
<sequence>MIEGRGPFSCSMNNSATGVIRSGHIFPIVRSGRAYGGLTSVLALDPSILFCSQRELNKGF</sequence>